<keyword evidence="3" id="KW-1185">Reference proteome</keyword>
<sequence>MIRFAALAALALAGCSAPAFAEDAQCFQNETALVIAQTRTDEAGTDILVRAPAKGKIKCEYEEREGDWIIGSPGDPLWYEALAGKFLVLTRSTGPDGDIVIYDLAIREKLVDEPADDEIVVTEDAVTYWQRIASGTADNCDRFAEYSEMGLGAVVAEERVLDLASGTIKQTGQSRCSSTQ</sequence>
<proteinExistence type="predicted"/>
<evidence type="ECO:0000313" key="3">
    <source>
        <dbReference type="Proteomes" id="UP000033514"/>
    </source>
</evidence>
<keyword evidence="1" id="KW-0732">Signal</keyword>
<evidence type="ECO:0000313" key="2">
    <source>
        <dbReference type="EMBL" id="KKB79854.1"/>
    </source>
</evidence>
<gene>
    <name evidence="2" type="ORF">VW35_05020</name>
</gene>
<dbReference type="RefSeq" id="WP_046141923.1">
    <property type="nucleotide sequence ID" value="NZ_LAJG01000014.1"/>
</dbReference>
<feature type="signal peptide" evidence="1">
    <location>
        <begin position="1"/>
        <end position="21"/>
    </location>
</feature>
<organism evidence="2 3">
    <name type="scientific">Devosia soli</name>
    <dbReference type="NCBI Taxonomy" id="361041"/>
    <lineage>
        <taxon>Bacteria</taxon>
        <taxon>Pseudomonadati</taxon>
        <taxon>Pseudomonadota</taxon>
        <taxon>Alphaproteobacteria</taxon>
        <taxon>Hyphomicrobiales</taxon>
        <taxon>Devosiaceae</taxon>
        <taxon>Devosia</taxon>
    </lineage>
</organism>
<dbReference type="OrthoDB" id="8368506at2"/>
<dbReference type="PATRIC" id="fig|361041.3.peg.310"/>
<protein>
    <submittedName>
        <fullName evidence="2">Uncharacterized protein</fullName>
    </submittedName>
</protein>
<accession>A0A0F5LCD4</accession>
<dbReference type="STRING" id="361041.VW35_05020"/>
<dbReference type="Proteomes" id="UP000033514">
    <property type="component" value="Unassembled WGS sequence"/>
</dbReference>
<dbReference type="AlphaFoldDB" id="A0A0F5LCD4"/>
<feature type="chain" id="PRO_5002492260" evidence="1">
    <location>
        <begin position="22"/>
        <end position="180"/>
    </location>
</feature>
<name>A0A0F5LCD4_9HYPH</name>
<reference evidence="2 3" key="1">
    <citation type="submission" date="2015-03" db="EMBL/GenBank/DDBJ databases">
        <authorList>
            <person name="Hassan Y.I."/>
            <person name="Lepp D."/>
            <person name="Zhou T."/>
        </authorList>
    </citation>
    <scope>NUCLEOTIDE SEQUENCE [LARGE SCALE GENOMIC DNA]</scope>
    <source>
        <strain evidence="2 3">GH2-10</strain>
    </source>
</reference>
<dbReference type="EMBL" id="LAJG01000014">
    <property type="protein sequence ID" value="KKB79854.1"/>
    <property type="molecule type" value="Genomic_DNA"/>
</dbReference>
<evidence type="ECO:0000256" key="1">
    <source>
        <dbReference type="SAM" id="SignalP"/>
    </source>
</evidence>
<comment type="caution">
    <text evidence="2">The sequence shown here is derived from an EMBL/GenBank/DDBJ whole genome shotgun (WGS) entry which is preliminary data.</text>
</comment>
<dbReference type="PROSITE" id="PS51257">
    <property type="entry name" value="PROKAR_LIPOPROTEIN"/>
    <property type="match status" value="1"/>
</dbReference>